<organism evidence="1 2">
    <name type="scientific">Lepidopterella palustris CBS 459.81</name>
    <dbReference type="NCBI Taxonomy" id="1314670"/>
    <lineage>
        <taxon>Eukaryota</taxon>
        <taxon>Fungi</taxon>
        <taxon>Dikarya</taxon>
        <taxon>Ascomycota</taxon>
        <taxon>Pezizomycotina</taxon>
        <taxon>Dothideomycetes</taxon>
        <taxon>Pleosporomycetidae</taxon>
        <taxon>Mytilinidiales</taxon>
        <taxon>Argynnaceae</taxon>
        <taxon>Lepidopterella</taxon>
    </lineage>
</organism>
<dbReference type="AlphaFoldDB" id="A0A8E2JLG3"/>
<protein>
    <submittedName>
        <fullName evidence="1">Uncharacterized protein</fullName>
    </submittedName>
</protein>
<keyword evidence="2" id="KW-1185">Reference proteome</keyword>
<dbReference type="Proteomes" id="UP000250266">
    <property type="component" value="Unassembled WGS sequence"/>
</dbReference>
<evidence type="ECO:0000313" key="1">
    <source>
        <dbReference type="EMBL" id="OCK86359.1"/>
    </source>
</evidence>
<gene>
    <name evidence="1" type="ORF">K432DRAFT_376861</name>
</gene>
<proteinExistence type="predicted"/>
<reference evidence="1 2" key="1">
    <citation type="journal article" date="2016" name="Nat. Commun.">
        <title>Ectomycorrhizal ecology is imprinted in the genome of the dominant symbiotic fungus Cenococcum geophilum.</title>
        <authorList>
            <consortium name="DOE Joint Genome Institute"/>
            <person name="Peter M."/>
            <person name="Kohler A."/>
            <person name="Ohm R.A."/>
            <person name="Kuo A."/>
            <person name="Krutzmann J."/>
            <person name="Morin E."/>
            <person name="Arend M."/>
            <person name="Barry K.W."/>
            <person name="Binder M."/>
            <person name="Choi C."/>
            <person name="Clum A."/>
            <person name="Copeland A."/>
            <person name="Grisel N."/>
            <person name="Haridas S."/>
            <person name="Kipfer T."/>
            <person name="LaButti K."/>
            <person name="Lindquist E."/>
            <person name="Lipzen A."/>
            <person name="Maire R."/>
            <person name="Meier B."/>
            <person name="Mihaltcheva S."/>
            <person name="Molinier V."/>
            <person name="Murat C."/>
            <person name="Poggeler S."/>
            <person name="Quandt C.A."/>
            <person name="Sperisen C."/>
            <person name="Tritt A."/>
            <person name="Tisserant E."/>
            <person name="Crous P.W."/>
            <person name="Henrissat B."/>
            <person name="Nehls U."/>
            <person name="Egli S."/>
            <person name="Spatafora J.W."/>
            <person name="Grigoriev I.V."/>
            <person name="Martin F.M."/>
        </authorList>
    </citation>
    <scope>NUCLEOTIDE SEQUENCE [LARGE SCALE GENOMIC DNA]</scope>
    <source>
        <strain evidence="1 2">CBS 459.81</strain>
    </source>
</reference>
<name>A0A8E2JLG3_9PEZI</name>
<evidence type="ECO:0000313" key="2">
    <source>
        <dbReference type="Proteomes" id="UP000250266"/>
    </source>
</evidence>
<dbReference type="EMBL" id="KV744806">
    <property type="protein sequence ID" value="OCK86359.1"/>
    <property type="molecule type" value="Genomic_DNA"/>
</dbReference>
<sequence length="75" mass="8051">MEGLPPIRSPSPKRSLFPALLPTLEGQSSQASLRRPVFASKSCSVIVGPFLLGAYNPSTDRGNPPTILSQYPNEI</sequence>
<accession>A0A8E2JLG3</accession>